<evidence type="ECO:0000313" key="3">
    <source>
        <dbReference type="EMBL" id="MCG2590536.1"/>
    </source>
</evidence>
<reference evidence="3" key="1">
    <citation type="submission" date="2022-01" db="EMBL/GenBank/DDBJ databases">
        <authorList>
            <person name="Wang Y."/>
        </authorList>
    </citation>
    <scope>NUCLEOTIDE SEQUENCE</scope>
    <source>
        <strain evidence="3">WB101</strain>
    </source>
</reference>
<dbReference type="PANTHER" id="PTHR16301:SF20">
    <property type="entry name" value="IMPACT FAMILY MEMBER YIGZ"/>
    <property type="match status" value="1"/>
</dbReference>
<dbReference type="Pfam" id="PF01205">
    <property type="entry name" value="Impact_N"/>
    <property type="match status" value="1"/>
</dbReference>
<dbReference type="Proteomes" id="UP001165366">
    <property type="component" value="Unassembled WGS sequence"/>
</dbReference>
<accession>A0ABS9KI70</accession>
<dbReference type="Gene3D" id="3.30.230.30">
    <property type="entry name" value="Impact, N-terminal domain"/>
    <property type="match status" value="1"/>
</dbReference>
<dbReference type="InterPro" id="IPR020568">
    <property type="entry name" value="Ribosomal_Su5_D2-typ_SF"/>
</dbReference>
<name>A0ABS9KI70_9BACT</name>
<evidence type="ECO:0000313" key="4">
    <source>
        <dbReference type="Proteomes" id="UP001165366"/>
    </source>
</evidence>
<gene>
    <name evidence="3" type="ORF">L6773_18310</name>
</gene>
<protein>
    <submittedName>
        <fullName evidence="3">YigZ family protein</fullName>
    </submittedName>
</protein>
<dbReference type="Gene3D" id="3.30.70.240">
    <property type="match status" value="1"/>
</dbReference>
<dbReference type="PANTHER" id="PTHR16301">
    <property type="entry name" value="IMPACT-RELATED"/>
    <property type="match status" value="1"/>
</dbReference>
<dbReference type="SUPFAM" id="SSF54211">
    <property type="entry name" value="Ribosomal protein S5 domain 2-like"/>
    <property type="match status" value="1"/>
</dbReference>
<feature type="domain" description="Impact N-terminal" evidence="2">
    <location>
        <begin position="2"/>
        <end position="100"/>
    </location>
</feature>
<organism evidence="3 4">
    <name type="scientific">Rhodohalobacter sulfatireducens</name>
    <dbReference type="NCBI Taxonomy" id="2911366"/>
    <lineage>
        <taxon>Bacteria</taxon>
        <taxon>Pseudomonadati</taxon>
        <taxon>Balneolota</taxon>
        <taxon>Balneolia</taxon>
        <taxon>Balneolales</taxon>
        <taxon>Balneolaceae</taxon>
        <taxon>Rhodohalobacter</taxon>
    </lineage>
</organism>
<sequence>MGFLCPAATITEAEEYLDSIKKEHPTATHHCYAYLLNPNEPIEYSSDDGEPNGTAGLPILNTLKSHNLMNVILIVVRYYGGTKLGKAGLIDAYQTSAQQSIESATLNTLVPIKTYELEYDYPQQSLIEKWKNEFTWIDLESSYLETVNLKIGCPKGENELFKRSLKSKEHQLIRFEITGESFHIKN</sequence>
<dbReference type="InterPro" id="IPR023582">
    <property type="entry name" value="Impact"/>
</dbReference>
<reference evidence="3" key="2">
    <citation type="submission" date="2024-05" db="EMBL/GenBank/DDBJ databases">
        <title>Rhodohalobacter halophilus gen. nov., sp. nov., a moderately halophilic member of the family Balneolaceae.</title>
        <authorList>
            <person name="Xia J."/>
        </authorList>
    </citation>
    <scope>NUCLEOTIDE SEQUENCE</scope>
    <source>
        <strain evidence="3">WB101</strain>
    </source>
</reference>
<evidence type="ECO:0000259" key="2">
    <source>
        <dbReference type="Pfam" id="PF01205"/>
    </source>
</evidence>
<dbReference type="InterPro" id="IPR036956">
    <property type="entry name" value="Impact_N_sf"/>
</dbReference>
<dbReference type="EMBL" id="JAKLWS010000035">
    <property type="protein sequence ID" value="MCG2590536.1"/>
    <property type="molecule type" value="Genomic_DNA"/>
</dbReference>
<dbReference type="InterPro" id="IPR001498">
    <property type="entry name" value="Impact_N"/>
</dbReference>
<keyword evidence="4" id="KW-1185">Reference proteome</keyword>
<evidence type="ECO:0000256" key="1">
    <source>
        <dbReference type="ARBA" id="ARBA00007665"/>
    </source>
</evidence>
<comment type="caution">
    <text evidence="3">The sequence shown here is derived from an EMBL/GenBank/DDBJ whole genome shotgun (WGS) entry which is preliminary data.</text>
</comment>
<dbReference type="InterPro" id="IPR020569">
    <property type="entry name" value="UPF0029_Impact_CS"/>
</dbReference>
<comment type="similarity">
    <text evidence="1">Belongs to the IMPACT family.</text>
</comment>
<dbReference type="PROSITE" id="PS00910">
    <property type="entry name" value="UPF0029"/>
    <property type="match status" value="1"/>
</dbReference>
<proteinExistence type="inferred from homology"/>